<evidence type="ECO:0000256" key="3">
    <source>
        <dbReference type="PIRSR" id="PIRSR004848-1"/>
    </source>
</evidence>
<feature type="domain" description="Alanine racemase N-terminal" evidence="5">
    <location>
        <begin position="14"/>
        <end position="227"/>
    </location>
</feature>
<dbReference type="AlphaFoldDB" id="A0A4R3JG12"/>
<evidence type="ECO:0000256" key="4">
    <source>
        <dbReference type="RuleBase" id="RU004514"/>
    </source>
</evidence>
<keyword evidence="1 2" id="KW-0663">Pyridoxal phosphate</keyword>
<dbReference type="PIRSF" id="PIRSF004848">
    <property type="entry name" value="YBL036c_PLPDEIII"/>
    <property type="match status" value="1"/>
</dbReference>
<dbReference type="Proteomes" id="UP000295304">
    <property type="component" value="Unassembled WGS sequence"/>
</dbReference>
<keyword evidence="7" id="KW-1185">Reference proteome</keyword>
<dbReference type="GO" id="GO:0030170">
    <property type="term" value="F:pyridoxal phosphate binding"/>
    <property type="evidence" value="ECO:0007669"/>
    <property type="project" value="UniProtKB-UniRule"/>
</dbReference>
<organism evidence="6 7">
    <name type="scientific">Varunaivibrio sulfuroxidans</name>
    <dbReference type="NCBI Taxonomy" id="1773489"/>
    <lineage>
        <taxon>Bacteria</taxon>
        <taxon>Pseudomonadati</taxon>
        <taxon>Pseudomonadota</taxon>
        <taxon>Alphaproteobacteria</taxon>
        <taxon>Rhodospirillales</taxon>
        <taxon>Magnetovibrionaceae</taxon>
        <taxon>Varunaivibrio</taxon>
    </lineage>
</organism>
<dbReference type="Gene3D" id="3.20.20.10">
    <property type="entry name" value="Alanine racemase"/>
    <property type="match status" value="1"/>
</dbReference>
<dbReference type="CDD" id="cd00635">
    <property type="entry name" value="PLPDE_III_YBL036c_like"/>
    <property type="match status" value="1"/>
</dbReference>
<dbReference type="HAMAP" id="MF_02087">
    <property type="entry name" value="PLP_homeostasis"/>
    <property type="match status" value="1"/>
</dbReference>
<sequence length="228" mass="24735">MVEKNPESHFPSTHLDAVRARVLQACRDANRKPEDVRLVCVSKTHGPEAISPLLAVGQRVFGENRVQEAEEKWPRLKAETPEVELHLIGPLQTNKVRPAVALFDVIETVDRPKLARALSREMNATGRRLPCYIQVNIGEEPQKAGVAPADVDAFVGLCRDELGLDIVGLMCIPPAGEEPSLHFALLREMARRNGLGGLSMGMSGDFEVAIAFGATAIRIGSAIFGARG</sequence>
<comment type="cofactor">
    <cofactor evidence="3">
        <name>pyridoxal 5'-phosphate</name>
        <dbReference type="ChEBI" id="CHEBI:597326"/>
    </cofactor>
</comment>
<evidence type="ECO:0000313" key="7">
    <source>
        <dbReference type="Proteomes" id="UP000295304"/>
    </source>
</evidence>
<reference evidence="6 7" key="1">
    <citation type="submission" date="2019-03" db="EMBL/GenBank/DDBJ databases">
        <title>Genomic Encyclopedia of Type Strains, Phase IV (KMG-IV): sequencing the most valuable type-strain genomes for metagenomic binning, comparative biology and taxonomic classification.</title>
        <authorList>
            <person name="Goeker M."/>
        </authorList>
    </citation>
    <scope>NUCLEOTIDE SEQUENCE [LARGE SCALE GENOMIC DNA]</scope>
    <source>
        <strain evidence="6 7">DSM 101688</strain>
    </source>
</reference>
<dbReference type="Pfam" id="PF01168">
    <property type="entry name" value="Ala_racemase_N"/>
    <property type="match status" value="1"/>
</dbReference>
<comment type="caution">
    <text evidence="6">The sequence shown here is derived from an EMBL/GenBank/DDBJ whole genome shotgun (WGS) entry which is preliminary data.</text>
</comment>
<accession>A0A4R3JG12</accession>
<evidence type="ECO:0000259" key="5">
    <source>
        <dbReference type="Pfam" id="PF01168"/>
    </source>
</evidence>
<dbReference type="EMBL" id="SLZW01000001">
    <property type="protein sequence ID" value="TCS64844.1"/>
    <property type="molecule type" value="Genomic_DNA"/>
</dbReference>
<evidence type="ECO:0000256" key="1">
    <source>
        <dbReference type="ARBA" id="ARBA00022898"/>
    </source>
</evidence>
<dbReference type="OrthoDB" id="9804072at2"/>
<evidence type="ECO:0000256" key="2">
    <source>
        <dbReference type="HAMAP-Rule" id="MF_02087"/>
    </source>
</evidence>
<dbReference type="PANTHER" id="PTHR10146:SF14">
    <property type="entry name" value="PYRIDOXAL PHOSPHATE HOMEOSTASIS PROTEIN"/>
    <property type="match status" value="1"/>
</dbReference>
<dbReference type="FunFam" id="3.20.20.10:FF:000018">
    <property type="entry name" value="Pyridoxal phosphate homeostasis protein"/>
    <property type="match status" value="1"/>
</dbReference>
<comment type="similarity">
    <text evidence="2 4">Belongs to the pyridoxal phosphate-binding protein YggS/PROSC family.</text>
</comment>
<dbReference type="PANTHER" id="PTHR10146">
    <property type="entry name" value="PROLINE SYNTHETASE CO-TRANSCRIBED BACTERIAL HOMOLOG PROTEIN"/>
    <property type="match status" value="1"/>
</dbReference>
<dbReference type="RefSeq" id="WP_132937589.1">
    <property type="nucleotide sequence ID" value="NZ_CP119676.1"/>
</dbReference>
<evidence type="ECO:0000313" key="6">
    <source>
        <dbReference type="EMBL" id="TCS64844.1"/>
    </source>
</evidence>
<dbReference type="InterPro" id="IPR029066">
    <property type="entry name" value="PLP-binding_barrel"/>
</dbReference>
<comment type="function">
    <text evidence="2">Pyridoxal 5'-phosphate (PLP)-binding protein, which is involved in PLP homeostasis.</text>
</comment>
<dbReference type="InterPro" id="IPR001608">
    <property type="entry name" value="Ala_racemase_N"/>
</dbReference>
<gene>
    <name evidence="6" type="ORF">EDD55_101175</name>
</gene>
<protein>
    <recommendedName>
        <fullName evidence="2">Pyridoxal phosphate homeostasis protein</fullName>
        <shortName evidence="2">PLP homeostasis protein</shortName>
    </recommendedName>
</protein>
<feature type="modified residue" description="N6-(pyridoxal phosphate)lysine" evidence="2 3">
    <location>
        <position position="43"/>
    </location>
</feature>
<dbReference type="InterPro" id="IPR011078">
    <property type="entry name" value="PyrdxlP_homeostasis"/>
</dbReference>
<dbReference type="NCBIfam" id="TIGR00044">
    <property type="entry name" value="YggS family pyridoxal phosphate-dependent enzyme"/>
    <property type="match status" value="1"/>
</dbReference>
<name>A0A4R3JG12_9PROT</name>
<proteinExistence type="inferred from homology"/>
<dbReference type="SUPFAM" id="SSF51419">
    <property type="entry name" value="PLP-binding barrel"/>
    <property type="match status" value="1"/>
</dbReference>